<evidence type="ECO:0000313" key="2">
    <source>
        <dbReference type="EMBL" id="RAO22608.1"/>
    </source>
</evidence>
<comment type="caution">
    <text evidence="2">The sequence shown here is derived from an EMBL/GenBank/DDBJ whole genome shotgun (WGS) entry which is preliminary data.</text>
</comment>
<proteinExistence type="predicted"/>
<accession>A0ABX9D5C6</accession>
<reference evidence="2 3" key="1">
    <citation type="submission" date="2018-03" db="EMBL/GenBank/DDBJ databases">
        <title>Defining the species Micromonospora saelicesensis and Micromonospora noduli under the framework of genomics.</title>
        <authorList>
            <person name="Riesco R."/>
            <person name="Trujillo M.E."/>
        </authorList>
    </citation>
    <scope>NUCLEOTIDE SEQUENCE [LARGE SCALE GENOMIC DNA]</scope>
    <source>
        <strain evidence="2 3">MED15</strain>
    </source>
</reference>
<feature type="region of interest" description="Disordered" evidence="1">
    <location>
        <begin position="1"/>
        <end position="23"/>
    </location>
</feature>
<name>A0ABX9D5C6_9ACTN</name>
<dbReference type="EMBL" id="PYAC01000004">
    <property type="protein sequence ID" value="RAO22608.1"/>
    <property type="molecule type" value="Genomic_DNA"/>
</dbReference>
<evidence type="ECO:0000313" key="3">
    <source>
        <dbReference type="Proteomes" id="UP000249045"/>
    </source>
</evidence>
<protein>
    <submittedName>
        <fullName evidence="2">Uncharacterized protein</fullName>
    </submittedName>
</protein>
<keyword evidence="3" id="KW-1185">Reference proteome</keyword>
<dbReference type="Proteomes" id="UP000249045">
    <property type="component" value="Unassembled WGS sequence"/>
</dbReference>
<sequence length="116" mass="13029">MPMDEPDWDEQKRGEPDWVYDPPDEEDGYDLADAGVGLKSDPAGIAEIRQRHPKAYDPWTPQADSELMKGYLAGHSIDELAVSFERQPSAIQRRLERLAFAEMSRHRAVPGAPEPG</sequence>
<organism evidence="2 3">
    <name type="scientific">Micromonospora noduli</name>
    <dbReference type="NCBI Taxonomy" id="709876"/>
    <lineage>
        <taxon>Bacteria</taxon>
        <taxon>Bacillati</taxon>
        <taxon>Actinomycetota</taxon>
        <taxon>Actinomycetes</taxon>
        <taxon>Micromonosporales</taxon>
        <taxon>Micromonosporaceae</taxon>
        <taxon>Micromonospora</taxon>
    </lineage>
</organism>
<evidence type="ECO:0000256" key="1">
    <source>
        <dbReference type="SAM" id="MobiDB-lite"/>
    </source>
</evidence>
<gene>
    <name evidence="2" type="ORF">MED15_01457</name>
</gene>